<evidence type="ECO:0000313" key="1">
    <source>
        <dbReference type="EMBL" id="GAL04010.1"/>
    </source>
</evidence>
<dbReference type="Proteomes" id="UP000029227">
    <property type="component" value="Unassembled WGS sequence"/>
</dbReference>
<protein>
    <submittedName>
        <fullName evidence="1">Uncharacterized protein</fullName>
    </submittedName>
</protein>
<dbReference type="AlphaFoldDB" id="A0A090QLM4"/>
<evidence type="ECO:0000313" key="2">
    <source>
        <dbReference type="Proteomes" id="UP000029227"/>
    </source>
</evidence>
<dbReference type="eggNOG" id="ENOG502ZBF9">
    <property type="taxonomic scope" value="Bacteria"/>
</dbReference>
<accession>A0A090QLM4</accession>
<dbReference type="STRING" id="754436.JCM19237_2161"/>
<name>A0A090QLM4_9GAMM</name>
<gene>
    <name evidence="1" type="ORF">JCM19237_2161</name>
</gene>
<proteinExistence type="predicted"/>
<dbReference type="EMBL" id="BBMN01000003">
    <property type="protein sequence ID" value="GAL04010.1"/>
    <property type="molecule type" value="Genomic_DNA"/>
</dbReference>
<comment type="caution">
    <text evidence="1">The sequence shown here is derived from an EMBL/GenBank/DDBJ whole genome shotgun (WGS) entry which is preliminary data.</text>
</comment>
<reference evidence="1 2" key="1">
    <citation type="journal article" date="2014" name="Genome Announc.">
        <title>Draft Genome Sequences of Two Vibrionaceae Species, Vibrio ponticus C121 and Photobacterium aphoticum C119, Isolated as Coral Reef Microbiota.</title>
        <authorList>
            <person name="Al-saari N."/>
            <person name="Meirelles P.M."/>
            <person name="Mino S."/>
            <person name="Suda W."/>
            <person name="Oshima K."/>
            <person name="Hattori M."/>
            <person name="Ohkuma M."/>
            <person name="Thompson F.L."/>
            <person name="Gomez-Gil B."/>
            <person name="Sawabe T."/>
            <person name="Sawabe T."/>
        </authorList>
    </citation>
    <scope>NUCLEOTIDE SEQUENCE [LARGE SCALE GENOMIC DNA]</scope>
    <source>
        <strain evidence="1 2">JCM 19237</strain>
    </source>
</reference>
<sequence>MARRLARAEQIYNLVKQMQMTEYQDLTLALHRRLKPHLADYHFVDLLEGLSFAQRSDEMLGGYAVRVTNFRNRLAQDDTVYLYRKIRTERVE</sequence>
<organism evidence="1 2">
    <name type="scientific">Photobacterium aphoticum</name>
    <dbReference type="NCBI Taxonomy" id="754436"/>
    <lineage>
        <taxon>Bacteria</taxon>
        <taxon>Pseudomonadati</taxon>
        <taxon>Pseudomonadota</taxon>
        <taxon>Gammaproteobacteria</taxon>
        <taxon>Vibrionales</taxon>
        <taxon>Vibrionaceae</taxon>
        <taxon>Photobacterium</taxon>
    </lineage>
</organism>